<keyword evidence="11 16" id="KW-0408">Iron</keyword>
<feature type="chain" id="PRO_5044535554" description="Peroxidase" evidence="19">
    <location>
        <begin position="24"/>
        <end position="327"/>
    </location>
</feature>
<evidence type="ECO:0000259" key="20">
    <source>
        <dbReference type="PROSITE" id="PS50873"/>
    </source>
</evidence>
<evidence type="ECO:0000256" key="1">
    <source>
        <dbReference type="ARBA" id="ARBA00000189"/>
    </source>
</evidence>
<feature type="disulfide bond" evidence="18">
    <location>
        <begin position="34"/>
        <end position="116"/>
    </location>
</feature>
<dbReference type="Pfam" id="PF00141">
    <property type="entry name" value="peroxidase"/>
    <property type="match status" value="1"/>
</dbReference>
<keyword evidence="7 19" id="KW-0349">Heme</keyword>
<sequence length="327" mass="35743">MAASSLLLPLLLLFPLLPPMAESKLTPNYYDKTCPNFAKIVQETVVDKQLAVPSTAAGTLRLFFHDCVVGGCDASLLLNSNPLTSTAERDHDINKALPGDAFDVIIRTKTKLELICPGIVSCADIIAEATRDLVSMVGGPYYPVRLGRKDSFQSHASDVEGHVARGNMSISRIIEIFAAKGFNVQEMVALTGAHTIGFAHCSEFANRIFDPVDPTLNPAYAQGLQKLCANYKTDPTMAAFFDPMSPSKFDNMYYVNLKNGVALLSSDQAMALDPRTKPFVDLYAANQTAFFEAFTHAMLKVSVLDIKTGRQGEVRRRCDLPNSLQKN</sequence>
<evidence type="ECO:0000256" key="13">
    <source>
        <dbReference type="ARBA" id="ARBA00023180"/>
    </source>
</evidence>
<dbReference type="PROSITE" id="PS00435">
    <property type="entry name" value="PEROXIDASE_1"/>
    <property type="match status" value="1"/>
</dbReference>
<feature type="binding site" evidence="16">
    <location>
        <position position="66"/>
    </location>
    <ligand>
        <name>Ca(2+)</name>
        <dbReference type="ChEBI" id="CHEBI:29108"/>
        <label>1</label>
    </ligand>
</feature>
<dbReference type="EC" id="1.11.1.7" evidence="4 19"/>
<dbReference type="GO" id="GO:0042744">
    <property type="term" value="P:hydrogen peroxide catabolic process"/>
    <property type="evidence" value="ECO:0007669"/>
    <property type="project" value="UniProtKB-KW"/>
</dbReference>
<comment type="similarity">
    <text evidence="19">Belongs to the peroxidase family. Classical plant (class III) peroxidase subfamily.</text>
</comment>
<evidence type="ECO:0000256" key="3">
    <source>
        <dbReference type="ARBA" id="ARBA00006873"/>
    </source>
</evidence>
<reference evidence="21 22" key="1">
    <citation type="submission" date="2024-12" db="EMBL/GenBank/DDBJ databases">
        <title>The unique morphological basis and parallel evolutionary history of personate flowers in Penstemon.</title>
        <authorList>
            <person name="Depatie T.H."/>
            <person name="Wessinger C.A."/>
        </authorList>
    </citation>
    <scope>NUCLEOTIDE SEQUENCE [LARGE SCALE GENOMIC DNA]</scope>
    <source>
        <strain evidence="21">WTNN_2</strain>
        <tissue evidence="21">Leaf</tissue>
    </source>
</reference>
<dbReference type="InterPro" id="IPR000823">
    <property type="entry name" value="Peroxidase_pln"/>
</dbReference>
<dbReference type="InterPro" id="IPR019794">
    <property type="entry name" value="Peroxidases_AS"/>
</dbReference>
<evidence type="ECO:0000256" key="16">
    <source>
        <dbReference type="PIRSR" id="PIRSR600823-3"/>
    </source>
</evidence>
<evidence type="ECO:0000256" key="9">
    <source>
        <dbReference type="ARBA" id="ARBA00022837"/>
    </source>
</evidence>
<dbReference type="InterPro" id="IPR010255">
    <property type="entry name" value="Haem_peroxidase_sf"/>
</dbReference>
<dbReference type="PROSITE" id="PS00436">
    <property type="entry name" value="PEROXIDASE_2"/>
    <property type="match status" value="1"/>
</dbReference>
<evidence type="ECO:0000256" key="6">
    <source>
        <dbReference type="ARBA" id="ARBA00022559"/>
    </source>
</evidence>
<dbReference type="GO" id="GO:0005576">
    <property type="term" value="C:extracellular region"/>
    <property type="evidence" value="ECO:0007669"/>
    <property type="project" value="UniProtKB-SubCell"/>
</dbReference>
<evidence type="ECO:0000256" key="19">
    <source>
        <dbReference type="RuleBase" id="RU362060"/>
    </source>
</evidence>
<feature type="site" description="Transition state stabilizer" evidence="17">
    <location>
        <position position="61"/>
    </location>
</feature>
<dbReference type="GO" id="GO:0046872">
    <property type="term" value="F:metal ion binding"/>
    <property type="evidence" value="ECO:0007669"/>
    <property type="project" value="UniProtKB-UniRule"/>
</dbReference>
<dbReference type="InterPro" id="IPR019793">
    <property type="entry name" value="Peroxidases_heam-ligand_BS"/>
</dbReference>
<dbReference type="Gene3D" id="1.10.420.10">
    <property type="entry name" value="Peroxidase, domain 2"/>
    <property type="match status" value="1"/>
</dbReference>
<keyword evidence="22" id="KW-1185">Reference proteome</keyword>
<feature type="domain" description="Plant heme peroxidase family profile" evidence="20">
    <location>
        <begin position="24"/>
        <end position="322"/>
    </location>
</feature>
<dbReference type="CDD" id="cd00693">
    <property type="entry name" value="secretory_peroxidase"/>
    <property type="match status" value="1"/>
</dbReference>
<feature type="disulfide bond" evidence="18">
    <location>
        <begin position="67"/>
        <end position="72"/>
    </location>
</feature>
<evidence type="ECO:0000256" key="4">
    <source>
        <dbReference type="ARBA" id="ARBA00012313"/>
    </source>
</evidence>
<keyword evidence="14 19" id="KW-0376">Hydrogen peroxide</keyword>
<evidence type="ECO:0000313" key="22">
    <source>
        <dbReference type="Proteomes" id="UP001634393"/>
    </source>
</evidence>
<comment type="caution">
    <text evidence="21">The sequence shown here is derived from an EMBL/GenBank/DDBJ whole genome shotgun (WGS) entry which is preliminary data.</text>
</comment>
<feature type="disulfide bond" evidence="18">
    <location>
        <begin position="201"/>
        <end position="228"/>
    </location>
</feature>
<comment type="catalytic activity">
    <reaction evidence="1 19">
        <text>2 a phenolic donor + H2O2 = 2 a phenolic radical donor + 2 H2O</text>
        <dbReference type="Rhea" id="RHEA:56136"/>
        <dbReference type="ChEBI" id="CHEBI:15377"/>
        <dbReference type="ChEBI" id="CHEBI:16240"/>
        <dbReference type="ChEBI" id="CHEBI:139520"/>
        <dbReference type="ChEBI" id="CHEBI:139521"/>
        <dbReference type="EC" id="1.11.1.7"/>
    </reaction>
</comment>
<evidence type="ECO:0000256" key="8">
    <source>
        <dbReference type="ARBA" id="ARBA00022723"/>
    </source>
</evidence>
<dbReference type="GO" id="GO:0020037">
    <property type="term" value="F:heme binding"/>
    <property type="evidence" value="ECO:0007669"/>
    <property type="project" value="UniProtKB-UniRule"/>
</dbReference>
<dbReference type="Proteomes" id="UP001634393">
    <property type="component" value="Unassembled WGS sequence"/>
</dbReference>
<feature type="active site" description="Proton acceptor" evidence="15">
    <location>
        <position position="65"/>
    </location>
</feature>
<feature type="binding site" evidence="16">
    <location>
        <position position="73"/>
    </location>
    <ligand>
        <name>Ca(2+)</name>
        <dbReference type="ChEBI" id="CHEBI:29108"/>
        <label>1</label>
    </ligand>
</feature>
<dbReference type="AlphaFoldDB" id="A0ABD3SI93"/>
<evidence type="ECO:0000256" key="14">
    <source>
        <dbReference type="ARBA" id="ARBA00023324"/>
    </source>
</evidence>
<keyword evidence="8 16" id="KW-0479">Metal-binding</keyword>
<feature type="disulfide bond" evidence="18">
    <location>
        <begin position="122"/>
        <end position="318"/>
    </location>
</feature>
<keyword evidence="13" id="KW-0325">Glycoprotein</keyword>
<comment type="subcellular location">
    <subcellularLocation>
        <location evidence="19">Secreted</location>
    </subcellularLocation>
</comment>
<dbReference type="GO" id="GO:0140825">
    <property type="term" value="F:lactoperoxidase activity"/>
    <property type="evidence" value="ECO:0007669"/>
    <property type="project" value="UniProtKB-EC"/>
</dbReference>
<evidence type="ECO:0000313" key="21">
    <source>
        <dbReference type="EMBL" id="KAL3824213.1"/>
    </source>
</evidence>
<dbReference type="PANTHER" id="PTHR31517:SF17">
    <property type="entry name" value="PEROXIDASE 6"/>
    <property type="match status" value="1"/>
</dbReference>
<organism evidence="21 22">
    <name type="scientific">Penstemon smallii</name>
    <dbReference type="NCBI Taxonomy" id="265156"/>
    <lineage>
        <taxon>Eukaryota</taxon>
        <taxon>Viridiplantae</taxon>
        <taxon>Streptophyta</taxon>
        <taxon>Embryophyta</taxon>
        <taxon>Tracheophyta</taxon>
        <taxon>Spermatophyta</taxon>
        <taxon>Magnoliopsida</taxon>
        <taxon>eudicotyledons</taxon>
        <taxon>Gunneridae</taxon>
        <taxon>Pentapetalae</taxon>
        <taxon>asterids</taxon>
        <taxon>lamiids</taxon>
        <taxon>Lamiales</taxon>
        <taxon>Plantaginaceae</taxon>
        <taxon>Cheloneae</taxon>
        <taxon>Penstemon</taxon>
    </lineage>
</organism>
<evidence type="ECO:0000256" key="12">
    <source>
        <dbReference type="ARBA" id="ARBA00023157"/>
    </source>
</evidence>
<comment type="function">
    <text evidence="2">Removal of H(2)O(2), oxidation of toxic reductants, biosynthesis and degradation of lignin, suberization, auxin catabolism, response to environmental stresses such as wounding, pathogen attack and oxidative stress. These functions might be dependent on each isozyme/isoform in each plant tissue.</text>
</comment>
<comment type="cofactor">
    <cofactor evidence="16 19">
        <name>heme b</name>
        <dbReference type="ChEBI" id="CHEBI:60344"/>
    </cofactor>
    <text evidence="16 19">Binds 1 heme b (iron(II)-protoporphyrin IX) group per subunit.</text>
</comment>
<evidence type="ECO:0000256" key="15">
    <source>
        <dbReference type="PIRSR" id="PIRSR600823-1"/>
    </source>
</evidence>
<evidence type="ECO:0000256" key="5">
    <source>
        <dbReference type="ARBA" id="ARBA00022525"/>
    </source>
</evidence>
<dbReference type="PANTHER" id="PTHR31517">
    <property type="match status" value="1"/>
</dbReference>
<feature type="binding site" evidence="16">
    <location>
        <position position="69"/>
    </location>
    <ligand>
        <name>Ca(2+)</name>
        <dbReference type="ChEBI" id="CHEBI:29108"/>
        <label>1</label>
    </ligand>
</feature>
<comment type="cofactor">
    <cofactor evidence="16 19">
        <name>Ca(2+)</name>
        <dbReference type="ChEBI" id="CHEBI:29108"/>
    </cofactor>
    <text evidence="16 19">Binds 2 calcium ions per subunit.</text>
</comment>
<accession>A0ABD3SI93</accession>
<comment type="similarity">
    <text evidence="3">Belongs to the peroxidase family. Ascorbate peroxidase subfamily.</text>
</comment>
<feature type="binding site" evidence="16">
    <location>
        <position position="71"/>
    </location>
    <ligand>
        <name>Ca(2+)</name>
        <dbReference type="ChEBI" id="CHEBI:29108"/>
        <label>1</label>
    </ligand>
</feature>
<dbReference type="Gene3D" id="1.10.520.10">
    <property type="match status" value="1"/>
</dbReference>
<dbReference type="FunFam" id="1.10.420.10:FF:000001">
    <property type="entry name" value="Peroxidase"/>
    <property type="match status" value="1"/>
</dbReference>
<dbReference type="InterPro" id="IPR002016">
    <property type="entry name" value="Haem_peroxidase"/>
</dbReference>
<evidence type="ECO:0000256" key="2">
    <source>
        <dbReference type="ARBA" id="ARBA00002322"/>
    </source>
</evidence>
<dbReference type="InterPro" id="IPR033905">
    <property type="entry name" value="Secretory_peroxidase"/>
</dbReference>
<evidence type="ECO:0000256" key="7">
    <source>
        <dbReference type="ARBA" id="ARBA00022617"/>
    </source>
</evidence>
<dbReference type="FunFam" id="1.10.520.10:FF:000008">
    <property type="entry name" value="Peroxidase"/>
    <property type="match status" value="1"/>
</dbReference>
<keyword evidence="5 19" id="KW-0964">Secreted</keyword>
<dbReference type="PRINTS" id="PR00461">
    <property type="entry name" value="PLPEROXIDASE"/>
</dbReference>
<name>A0ABD3SI93_9LAMI</name>
<gene>
    <name evidence="21" type="ORF">ACJIZ3_020242</name>
</gene>
<evidence type="ECO:0000256" key="18">
    <source>
        <dbReference type="PIRSR" id="PIRSR600823-5"/>
    </source>
</evidence>
<feature type="binding site" evidence="16">
    <location>
        <position position="250"/>
    </location>
    <ligand>
        <name>Ca(2+)</name>
        <dbReference type="ChEBI" id="CHEBI:29108"/>
        <label>2</label>
    </ligand>
</feature>
<keyword evidence="9 16" id="KW-0106">Calcium</keyword>
<feature type="binding site" description="axial binding residue" evidence="16">
    <location>
        <position position="194"/>
    </location>
    <ligand>
        <name>heme b</name>
        <dbReference type="ChEBI" id="CHEBI:60344"/>
    </ligand>
    <ligandPart>
        <name>Fe</name>
        <dbReference type="ChEBI" id="CHEBI:18248"/>
    </ligandPart>
</feature>
<evidence type="ECO:0000256" key="10">
    <source>
        <dbReference type="ARBA" id="ARBA00023002"/>
    </source>
</evidence>
<dbReference type="PRINTS" id="PR00458">
    <property type="entry name" value="PEROXIDASE"/>
</dbReference>
<dbReference type="SUPFAM" id="SSF48113">
    <property type="entry name" value="Heme-dependent peroxidases"/>
    <property type="match status" value="1"/>
</dbReference>
<keyword evidence="10 19" id="KW-0560">Oxidoreductase</keyword>
<keyword evidence="12 18" id="KW-1015">Disulfide bond</keyword>
<evidence type="ECO:0000256" key="11">
    <source>
        <dbReference type="ARBA" id="ARBA00023004"/>
    </source>
</evidence>
<feature type="binding site" evidence="16">
    <location>
        <position position="195"/>
    </location>
    <ligand>
        <name>Ca(2+)</name>
        <dbReference type="ChEBI" id="CHEBI:29108"/>
        <label>2</label>
    </ligand>
</feature>
<dbReference type="GO" id="GO:0006979">
    <property type="term" value="P:response to oxidative stress"/>
    <property type="evidence" value="ECO:0007669"/>
    <property type="project" value="UniProtKB-UniRule"/>
</dbReference>
<dbReference type="PROSITE" id="PS50873">
    <property type="entry name" value="PEROXIDASE_4"/>
    <property type="match status" value="1"/>
</dbReference>
<feature type="binding site" evidence="16">
    <location>
        <position position="88"/>
    </location>
    <ligand>
        <name>Ca(2+)</name>
        <dbReference type="ChEBI" id="CHEBI:29108"/>
        <label>1</label>
    </ligand>
</feature>
<protein>
    <recommendedName>
        <fullName evidence="4 19">Peroxidase</fullName>
        <ecNumber evidence="4 19">1.11.1.7</ecNumber>
    </recommendedName>
</protein>
<keyword evidence="19" id="KW-0732">Signal</keyword>
<keyword evidence="6 19" id="KW-0575">Peroxidase</keyword>
<feature type="binding site" evidence="16">
    <location>
        <position position="75"/>
    </location>
    <ligand>
        <name>Ca(2+)</name>
        <dbReference type="ChEBI" id="CHEBI:29108"/>
        <label>1</label>
    </ligand>
</feature>
<evidence type="ECO:0000256" key="17">
    <source>
        <dbReference type="PIRSR" id="PIRSR600823-4"/>
    </source>
</evidence>
<feature type="signal peptide" evidence="19">
    <location>
        <begin position="1"/>
        <end position="23"/>
    </location>
</feature>
<proteinExistence type="inferred from homology"/>
<feature type="binding site" evidence="16">
    <location>
        <position position="242"/>
    </location>
    <ligand>
        <name>Ca(2+)</name>
        <dbReference type="ChEBI" id="CHEBI:29108"/>
        <label>2</label>
    </ligand>
</feature>
<dbReference type="EMBL" id="JBJXBP010000006">
    <property type="protein sequence ID" value="KAL3824213.1"/>
    <property type="molecule type" value="Genomic_DNA"/>
</dbReference>